<dbReference type="AlphaFoldDB" id="A0A126QT98"/>
<dbReference type="EMBL" id="CP014206">
    <property type="protein sequence ID" value="AMK12947.1"/>
    <property type="molecule type" value="Genomic_DNA"/>
</dbReference>
<dbReference type="OrthoDB" id="270233at2"/>
<name>A0A126QT98_9BACT</name>
<evidence type="ECO:0008006" key="6">
    <source>
        <dbReference type="Google" id="ProtNLM"/>
    </source>
</evidence>
<sequence>MLAYLGFDDTDDHDSVMGTGRLVREFARLLPTGHTLIGIIRHQLPRMDSIPFTSNNSSACAVVDVPEDGERESLRLALRDLAADYLAQQCAPGSDPGLCLAFETEVTPGMVEFGKRAAGVQLTQRDAMDAARPIDLLGLGGTNDGIIGAMAAVGLTRYGWCGRFIEYGRLRELPASLTVRDLLDTGIEVVSVDRDPLVPQAGDSVLDAAWIRPSLWGGRPVLQVRSLGLGVWEPAHSKRGKGAGHGPGSRKDAVRTPGIAG</sequence>
<evidence type="ECO:0000313" key="2">
    <source>
        <dbReference type="EMBL" id="AMK12947.1"/>
    </source>
</evidence>
<keyword evidence="4" id="KW-1185">Reference proteome</keyword>
<dbReference type="Proteomes" id="UP000055611">
    <property type="component" value="Chromosome"/>
</dbReference>
<evidence type="ECO:0000313" key="5">
    <source>
        <dbReference type="Proteomes" id="UP000295506"/>
    </source>
</evidence>
<evidence type="ECO:0000313" key="3">
    <source>
        <dbReference type="EMBL" id="TDT91802.1"/>
    </source>
</evidence>
<dbReference type="Proteomes" id="UP000295506">
    <property type="component" value="Unassembled WGS sequence"/>
</dbReference>
<dbReference type="Gene3D" id="3.30.70.2200">
    <property type="match status" value="1"/>
</dbReference>
<dbReference type="KEGG" id="dej:AWY79_06675"/>
<accession>A0A126QT98</accession>
<organism evidence="3 5">
    <name type="scientific">Pseudodesulfovibrio indicus</name>
    <dbReference type="NCBI Taxonomy" id="1716143"/>
    <lineage>
        <taxon>Bacteria</taxon>
        <taxon>Pseudomonadati</taxon>
        <taxon>Thermodesulfobacteriota</taxon>
        <taxon>Desulfovibrionia</taxon>
        <taxon>Desulfovibrionales</taxon>
        <taxon>Desulfovibrionaceae</taxon>
    </lineage>
</organism>
<protein>
    <recommendedName>
        <fullName evidence="6">ABC transporter substrate-binding protein</fullName>
    </recommendedName>
</protein>
<gene>
    <name evidence="2" type="ORF">AWY79_06675</name>
    <name evidence="3" type="ORF">EDC59_101204</name>
</gene>
<dbReference type="EMBL" id="SOBK01000001">
    <property type="protein sequence ID" value="TDT91802.1"/>
    <property type="molecule type" value="Genomic_DNA"/>
</dbReference>
<proteinExistence type="predicted"/>
<feature type="region of interest" description="Disordered" evidence="1">
    <location>
        <begin position="237"/>
        <end position="261"/>
    </location>
</feature>
<evidence type="ECO:0000313" key="4">
    <source>
        <dbReference type="Proteomes" id="UP000055611"/>
    </source>
</evidence>
<dbReference type="RefSeq" id="WP_066807074.1">
    <property type="nucleotide sequence ID" value="NZ_CP014206.1"/>
</dbReference>
<reference evidence="2 4" key="1">
    <citation type="journal article" date="2016" name="Front. Microbiol.">
        <title>Genome Sequence of the Piezophilic, Mesophilic Sulfate-Reducing Bacterium Desulfovibrio indicus J2T.</title>
        <authorList>
            <person name="Cao J."/>
            <person name="Maignien L."/>
            <person name="Shao Z."/>
            <person name="Alain K."/>
            <person name="Jebbar M."/>
        </authorList>
    </citation>
    <scope>NUCLEOTIDE SEQUENCE [LARGE SCALE GENOMIC DNA]</scope>
    <source>
        <strain evidence="2 4">J2</strain>
    </source>
</reference>
<reference evidence="3 5" key="2">
    <citation type="submission" date="2019-03" db="EMBL/GenBank/DDBJ databases">
        <title>Genomic Encyclopedia of Type Strains, Phase IV (KMG-IV): sequencing the most valuable type-strain genomes for metagenomic binning, comparative biology and taxonomic classification.</title>
        <authorList>
            <person name="Goeker M."/>
        </authorList>
    </citation>
    <scope>NUCLEOTIDE SEQUENCE [LARGE SCALE GENOMIC DNA]</scope>
    <source>
        <strain evidence="3 5">DSM 101483</strain>
    </source>
</reference>
<evidence type="ECO:0000256" key="1">
    <source>
        <dbReference type="SAM" id="MobiDB-lite"/>
    </source>
</evidence>